<sequence length="98" mass="10631">MTQTRPKPDSPATPPATPPASPANQPRQPDPPTRPTSQAHPPPGLRAKIRQTPRVLISSAHKKYKKRFPAAASALPWCLEPHHDPADFTGLCQLPIPV</sequence>
<evidence type="ECO:0000313" key="2">
    <source>
        <dbReference type="EMBL" id="MPD02649.1"/>
    </source>
</evidence>
<feature type="region of interest" description="Disordered" evidence="1">
    <location>
        <begin position="1"/>
        <end position="51"/>
    </location>
</feature>
<gene>
    <name evidence="2" type="ORF">E2C01_098245</name>
</gene>
<feature type="compositionally biased region" description="Pro residues" evidence="1">
    <location>
        <begin position="28"/>
        <end position="44"/>
    </location>
</feature>
<dbReference type="AlphaFoldDB" id="A0A5B7KCF2"/>
<keyword evidence="3" id="KW-1185">Reference proteome</keyword>
<protein>
    <submittedName>
        <fullName evidence="2">Uncharacterized protein</fullName>
    </submittedName>
</protein>
<dbReference type="Proteomes" id="UP000324222">
    <property type="component" value="Unassembled WGS sequence"/>
</dbReference>
<feature type="compositionally biased region" description="Pro residues" evidence="1">
    <location>
        <begin position="9"/>
        <end position="21"/>
    </location>
</feature>
<comment type="caution">
    <text evidence="2">The sequence shown here is derived from an EMBL/GenBank/DDBJ whole genome shotgun (WGS) entry which is preliminary data.</text>
</comment>
<evidence type="ECO:0000313" key="3">
    <source>
        <dbReference type="Proteomes" id="UP000324222"/>
    </source>
</evidence>
<name>A0A5B7KCF2_PORTR</name>
<proteinExistence type="predicted"/>
<reference evidence="2 3" key="1">
    <citation type="submission" date="2019-05" db="EMBL/GenBank/DDBJ databases">
        <title>Another draft genome of Portunus trituberculatus and its Hox gene families provides insights of decapod evolution.</title>
        <authorList>
            <person name="Jeong J.-H."/>
            <person name="Song I."/>
            <person name="Kim S."/>
            <person name="Choi T."/>
            <person name="Kim D."/>
            <person name="Ryu S."/>
            <person name="Kim W."/>
        </authorList>
    </citation>
    <scope>NUCLEOTIDE SEQUENCE [LARGE SCALE GENOMIC DNA]</scope>
    <source>
        <tissue evidence="2">Muscle</tissue>
    </source>
</reference>
<accession>A0A5B7KCF2</accession>
<dbReference type="EMBL" id="VSRR010132486">
    <property type="protein sequence ID" value="MPD02649.1"/>
    <property type="molecule type" value="Genomic_DNA"/>
</dbReference>
<evidence type="ECO:0000256" key="1">
    <source>
        <dbReference type="SAM" id="MobiDB-lite"/>
    </source>
</evidence>
<organism evidence="2 3">
    <name type="scientific">Portunus trituberculatus</name>
    <name type="common">Swimming crab</name>
    <name type="synonym">Neptunus trituberculatus</name>
    <dbReference type="NCBI Taxonomy" id="210409"/>
    <lineage>
        <taxon>Eukaryota</taxon>
        <taxon>Metazoa</taxon>
        <taxon>Ecdysozoa</taxon>
        <taxon>Arthropoda</taxon>
        <taxon>Crustacea</taxon>
        <taxon>Multicrustacea</taxon>
        <taxon>Malacostraca</taxon>
        <taxon>Eumalacostraca</taxon>
        <taxon>Eucarida</taxon>
        <taxon>Decapoda</taxon>
        <taxon>Pleocyemata</taxon>
        <taxon>Brachyura</taxon>
        <taxon>Eubrachyura</taxon>
        <taxon>Portunoidea</taxon>
        <taxon>Portunidae</taxon>
        <taxon>Portuninae</taxon>
        <taxon>Portunus</taxon>
    </lineage>
</organism>